<keyword evidence="2" id="KW-1185">Reference proteome</keyword>
<proteinExistence type="predicted"/>
<reference evidence="1" key="1">
    <citation type="submission" date="2021-06" db="EMBL/GenBank/DDBJ databases">
        <authorList>
            <person name="Kallberg Y."/>
            <person name="Tangrot J."/>
            <person name="Rosling A."/>
        </authorList>
    </citation>
    <scope>NUCLEOTIDE SEQUENCE</scope>
    <source>
        <strain evidence="1">CL356</strain>
    </source>
</reference>
<dbReference type="Proteomes" id="UP000789525">
    <property type="component" value="Unassembled WGS sequence"/>
</dbReference>
<sequence>MRALEESKHRGLFRFYSPKIVKMYLKQNKSRLLDLRREEILNLLDYILRDKDIEGLHELRMMPLADGTLGMISRHDKDDSYIFPDIREEIGHDEYKIFFKDLGKFIDNSIPSTLWNLLYEGAVNKWNLNVKILTTSVVADLIKKNLEGYSAESDEIELKNQREWVYHIWDNLTKREYDLKYFESIHLIPTNRGTLRKIKTNERCFWNTYDDKLDSKIKSIMENFGAVFVDKEFERHSLHTWQNSYPKNLKLRLQTEEVLEIMEYLNSHLQIENLHDKYSGLKTILVDVIKDLPIFSESDRGGLISFHGNKRWVLVGKLFDHLGSLLLVDPALKVKLSQVPFVTSDTYKMSINRHDPDTCVNRRPVDLYNPEDRKIACLFFEYERVFPSGNFTGSSKRMEFLKELGLKTYLTHDDIINRLNTIISYKNKDNNPELFDAAHTKAMKLLKYIDNNWKFLFENSHKNEQFFDKILSNEWIPTIDHLGKKHFSKPTNCRDLENKYLIGYVMPILDYRIKKKKFFKLFGWDKNPDIELIIHQLWICSQRPKEILEIYDICKAIYDHMNGIVTKSVQEDEINKLKEKLKDMKWIMINRQFYSSANVAFDLSRDFGNRDTLIVGLPDEYKLNYEELFKRMGVRLKPGILEYIDIIKAYSKDNTDVKLSIAEISRVTELIDWISKEYSEDGSMRILQELLVPTTHEILINLSEVQYDDMGMELTDEEKNQYHIAHSSISLNVAKNIGMNMLSTKLIDVNNVDDFMPELYEQKEDITTRIKHIINDYLPEAVFKEFLQNADDAGARIFKLYIDKRDFRGKNKSSLLTDEIDCWQGPALWIYNDAIFKDEDFKSLLKLGSGNKLSHKSKIGRFGIGFNSAFNFTDLPSFVSGEHIAFLDPHSVYLPKLGYPPRNPLGNRYNFVKSNFNEKLYGQAEPYLSIEGCDLTTKYHGTLFRIPLRSSETADFSKISNKIFNPDDLKNLFKAILGNGDLLFLRNVEECSLHYLDLNGTQSETIWKTKINNIDENIRNMRCSITNEAKIFQLYIETQVFSPENGSQSTINEPTTEKKIEILEQWLLCSGGNENIIEELKLFSDAKKLFPRGGVAALIAQTKEDNKVNYLTNIRGEMYSYLPLLIRNNLSVMLNGDFFLSSDRRNILLSEDDSENKEVKWNRYILLEVLPPLHATLLNEIAILDSQRLENMRKDQREKFTPYTMTRDWPIVTNSSGIYRMYGITVLQQLARNNYSVFWTEANSGEFISFFNAVFAEKEKETIINEILIQQDTKIVKLSKEQYEHIRLLTSEKNSVYPSFIDRDLICRKFRDKNRIWDSYTRPADRKDVRRAINYLLNLILEDAIPQDIRSYERLIGLPLVPLCGGTVGTFCEKEYYIADENQRKLFNKTKSSHFISELPINLKTNMEVLKLLKIYNLNAKGIIKLLEIELPEKEKIEWDPSGNLYPNKEWIDQILKSFDKESDFEFNKFARYPLLPMILPRKQLIQFDKSNPLLFRGNLDDSVTYILSELGIGFTDLVLSGTAHPTLKECIIQPTKKNIYKSIAQTMSYSRKSLEQVFKQLTQKGDESSLETPTQVLEVIRDFPIWPVYSSDDFIAAHEGCLLKSRLKIYSLPEMKIFRIESDTDYNSLKYLKSRCIDELEYITYYYYYTEIRLDSKYIEFLKRVLLLGNNEIENHLCKLEVIPNKNHTMVSKVNELYDVNVPLFRDIFGNTNKFLPLEFQENPAILNTLGRMGLKRRVDSHTFLECAREIEDKARETTEITVVKQLAKTLMMKLFSCYEELQFDSNQWKELMIINFVPTDTNIPKHYEIHKNEIVALNSVCFYKYKNLVWTQVPLLDRFFDPPQQLLIDCPNICKPELRIVIDHWYEVALKSSKSLNANWRSYEGQKQFVDMMKEIYEYLNSQIDDLNQEYIRSRIFVEENLFLNDEDYPFESESWVSGSSLFLGISKDIDQGLRKVSPFLEKYKTLLNLAGARELKIVEKKVKLIDHDQKAFLLDNMLKLFMGQERSKHHDVEFIFPNNEKIYANRYVLSAAAEHFKNSFCGDMNESNEFKRVSVEIDYCESDAFRVFICWLYGQSFEALKAVIVDQDDYLQLLIELLKASNAYMILPLKAILEKTIIDEISVDNVIEIKKWADECEADQLKEHFKRYIEVNGELVVKIRQKDMDNIKDEEERELDKEMLEDLIEEINKQ</sequence>
<accession>A0ACA9LIW0</accession>
<evidence type="ECO:0000313" key="1">
    <source>
        <dbReference type="EMBL" id="CAG8526319.1"/>
    </source>
</evidence>
<evidence type="ECO:0000313" key="2">
    <source>
        <dbReference type="Proteomes" id="UP000789525"/>
    </source>
</evidence>
<protein>
    <submittedName>
        <fullName evidence="1">334_t:CDS:1</fullName>
    </submittedName>
</protein>
<dbReference type="EMBL" id="CAJVPT010005989">
    <property type="protein sequence ID" value="CAG8526319.1"/>
    <property type="molecule type" value="Genomic_DNA"/>
</dbReference>
<comment type="caution">
    <text evidence="1">The sequence shown here is derived from an EMBL/GenBank/DDBJ whole genome shotgun (WGS) entry which is preliminary data.</text>
</comment>
<gene>
    <name evidence="1" type="ORF">ACOLOM_LOCUS3880</name>
</gene>
<name>A0ACA9LIW0_9GLOM</name>
<feature type="non-terminal residue" evidence="1">
    <location>
        <position position="1"/>
    </location>
</feature>
<organism evidence="1 2">
    <name type="scientific">Acaulospora colombiana</name>
    <dbReference type="NCBI Taxonomy" id="27376"/>
    <lineage>
        <taxon>Eukaryota</taxon>
        <taxon>Fungi</taxon>
        <taxon>Fungi incertae sedis</taxon>
        <taxon>Mucoromycota</taxon>
        <taxon>Glomeromycotina</taxon>
        <taxon>Glomeromycetes</taxon>
        <taxon>Diversisporales</taxon>
        <taxon>Acaulosporaceae</taxon>
        <taxon>Acaulospora</taxon>
    </lineage>
</organism>